<feature type="domain" description="Phosphodiesterase 4 upstream conserved regions (UCR)" evidence="5">
    <location>
        <begin position="49"/>
        <end position="78"/>
    </location>
</feature>
<keyword evidence="2" id="KW-0378">Hydrolase</keyword>
<dbReference type="AlphaFoldDB" id="A0A7R8WLE6"/>
<gene>
    <name evidence="6" type="ORF">CTOB1V02_LOCUS9070</name>
</gene>
<feature type="compositionally biased region" description="Basic and acidic residues" evidence="4">
    <location>
        <begin position="162"/>
        <end position="179"/>
    </location>
</feature>
<dbReference type="EMBL" id="OB663289">
    <property type="protein sequence ID" value="CAD7231218.1"/>
    <property type="molecule type" value="Genomic_DNA"/>
</dbReference>
<evidence type="ECO:0000256" key="4">
    <source>
        <dbReference type="SAM" id="MobiDB-lite"/>
    </source>
</evidence>
<organism evidence="6">
    <name type="scientific">Cyprideis torosa</name>
    <dbReference type="NCBI Taxonomy" id="163714"/>
    <lineage>
        <taxon>Eukaryota</taxon>
        <taxon>Metazoa</taxon>
        <taxon>Ecdysozoa</taxon>
        <taxon>Arthropoda</taxon>
        <taxon>Crustacea</taxon>
        <taxon>Oligostraca</taxon>
        <taxon>Ostracoda</taxon>
        <taxon>Podocopa</taxon>
        <taxon>Podocopida</taxon>
        <taxon>Cytherocopina</taxon>
        <taxon>Cytheroidea</taxon>
        <taxon>Cytherideidae</taxon>
        <taxon>Cyprideis</taxon>
    </lineage>
</organism>
<evidence type="ECO:0000256" key="2">
    <source>
        <dbReference type="ARBA" id="ARBA00022801"/>
    </source>
</evidence>
<dbReference type="InterPro" id="IPR040844">
    <property type="entry name" value="PDE4_UCR"/>
</dbReference>
<dbReference type="OrthoDB" id="6379697at2759"/>
<feature type="region of interest" description="Disordered" evidence="4">
    <location>
        <begin position="146"/>
        <end position="179"/>
    </location>
</feature>
<feature type="domain" description="Phosphodiesterase 4 upstream conserved regions (UCR)" evidence="5">
    <location>
        <begin position="14"/>
        <end position="42"/>
    </location>
</feature>
<evidence type="ECO:0000256" key="3">
    <source>
        <dbReference type="ARBA" id="ARBA00023149"/>
    </source>
</evidence>
<evidence type="ECO:0000256" key="1">
    <source>
        <dbReference type="ARBA" id="ARBA00012276"/>
    </source>
</evidence>
<sequence>MGREDGHPGEDMIVTPFAQILASIKNVRNNYVCLTNVNPDRHPGEDMIVTPFAQILASIKNVRNNYVCLTNVNPDRTKVFLPPSGDVASNAPVERRLRVDQHFRLRSGDHAMSLSKPASSSQGKQVDPPYVVAKCSGILSASQSQSCDSASSAHDNPGVRGSEQEDIRTCREPPLHNPEDWYQEQEDIRTCREPPLHNPEDWYQEVSRGMVTRQKHFEVKLWTLLLRS</sequence>
<keyword evidence="3" id="KW-0114">cAMP</keyword>
<dbReference type="Pfam" id="PF18100">
    <property type="entry name" value="PDE4_UCR"/>
    <property type="match status" value="2"/>
</dbReference>
<reference evidence="6" key="1">
    <citation type="submission" date="2020-11" db="EMBL/GenBank/DDBJ databases">
        <authorList>
            <person name="Tran Van P."/>
        </authorList>
    </citation>
    <scope>NUCLEOTIDE SEQUENCE</scope>
</reference>
<evidence type="ECO:0000313" key="6">
    <source>
        <dbReference type="EMBL" id="CAD7231218.1"/>
    </source>
</evidence>
<feature type="region of interest" description="Disordered" evidence="4">
    <location>
        <begin position="108"/>
        <end position="127"/>
    </location>
</feature>
<evidence type="ECO:0000259" key="5">
    <source>
        <dbReference type="Pfam" id="PF18100"/>
    </source>
</evidence>
<accession>A0A7R8WLE6</accession>
<dbReference type="GO" id="GO:0004115">
    <property type="term" value="F:3',5'-cyclic-AMP phosphodiesterase activity"/>
    <property type="evidence" value="ECO:0007669"/>
    <property type="project" value="UniProtKB-EC"/>
</dbReference>
<name>A0A7R8WLE6_9CRUS</name>
<dbReference type="EC" id="3.1.4.53" evidence="1"/>
<protein>
    <recommendedName>
        <fullName evidence="1">3',5'-cyclic-AMP phosphodiesterase</fullName>
        <ecNumber evidence="1">3.1.4.53</ecNumber>
    </recommendedName>
</protein>
<proteinExistence type="predicted"/>